<feature type="domain" description="Isochorismatase-like" evidence="1">
    <location>
        <begin position="9"/>
        <end position="154"/>
    </location>
</feature>
<dbReference type="STRING" id="29534.SAMN05444366_1459"/>
<evidence type="ECO:0000259" key="1">
    <source>
        <dbReference type="Pfam" id="PF00857"/>
    </source>
</evidence>
<organism evidence="2 3">
    <name type="scientific">Flavobacterium saccharophilum</name>
    <dbReference type="NCBI Taxonomy" id="29534"/>
    <lineage>
        <taxon>Bacteria</taxon>
        <taxon>Pseudomonadati</taxon>
        <taxon>Bacteroidota</taxon>
        <taxon>Flavobacteriia</taxon>
        <taxon>Flavobacteriales</taxon>
        <taxon>Flavobacteriaceae</taxon>
        <taxon>Flavobacterium</taxon>
    </lineage>
</organism>
<reference evidence="3" key="1">
    <citation type="submission" date="2016-11" db="EMBL/GenBank/DDBJ databases">
        <authorList>
            <person name="Varghese N."/>
            <person name="Submissions S."/>
        </authorList>
    </citation>
    <scope>NUCLEOTIDE SEQUENCE [LARGE SCALE GENOMIC DNA]</scope>
    <source>
        <strain evidence="3">DSM 1811</strain>
    </source>
</reference>
<dbReference type="OrthoDB" id="9789777at2"/>
<sequence length="180" mass="20332">MKILPSNSTLLIIDVQEKLLPKIFENEAVMKSVLWAVDLAQTIGIPKILTEHCPEKIGTTPAVLRDKFKEEDIVTKVYFSAVREGNLLDKINKERKQIIVAGTEAHICVQQTVLDLLELGYAVFILDSAVGTRIPNDKERALERMSKNGAEIITPDMLAFEWLEKAETPLFKEVLNKFIK</sequence>
<protein>
    <submittedName>
        <fullName evidence="2">Nicotinamidase-related amidase</fullName>
    </submittedName>
</protein>
<proteinExistence type="predicted"/>
<dbReference type="InterPro" id="IPR050993">
    <property type="entry name" value="Isochorismatase_domain"/>
</dbReference>
<gene>
    <name evidence="2" type="ORF">SAMN05444366_1459</name>
</gene>
<evidence type="ECO:0000313" key="3">
    <source>
        <dbReference type="Proteomes" id="UP000184121"/>
    </source>
</evidence>
<dbReference type="EMBL" id="FRBY01000002">
    <property type="protein sequence ID" value="SHL76016.1"/>
    <property type="molecule type" value="Genomic_DNA"/>
</dbReference>
<dbReference type="PANTHER" id="PTHR14119:SF3">
    <property type="entry name" value="ISOCHORISMATASE DOMAIN-CONTAINING PROTEIN 2"/>
    <property type="match status" value="1"/>
</dbReference>
<dbReference type="InterPro" id="IPR000868">
    <property type="entry name" value="Isochorismatase-like_dom"/>
</dbReference>
<dbReference type="InterPro" id="IPR036380">
    <property type="entry name" value="Isochorismatase-like_sf"/>
</dbReference>
<dbReference type="Pfam" id="PF00857">
    <property type="entry name" value="Isochorismatase"/>
    <property type="match status" value="1"/>
</dbReference>
<dbReference type="RefSeq" id="WP_072971808.1">
    <property type="nucleotide sequence ID" value="NZ_FRBY01000002.1"/>
</dbReference>
<dbReference type="Proteomes" id="UP000184121">
    <property type="component" value="Unassembled WGS sequence"/>
</dbReference>
<evidence type="ECO:0000313" key="2">
    <source>
        <dbReference type="EMBL" id="SHL76016.1"/>
    </source>
</evidence>
<dbReference type="SUPFAM" id="SSF52499">
    <property type="entry name" value="Isochorismatase-like hydrolases"/>
    <property type="match status" value="1"/>
</dbReference>
<dbReference type="PANTHER" id="PTHR14119">
    <property type="entry name" value="HYDROLASE"/>
    <property type="match status" value="1"/>
</dbReference>
<keyword evidence="3" id="KW-1185">Reference proteome</keyword>
<dbReference type="AlphaFoldDB" id="A0A1M7D935"/>
<dbReference type="Gene3D" id="3.40.50.850">
    <property type="entry name" value="Isochorismatase-like"/>
    <property type="match status" value="1"/>
</dbReference>
<name>A0A1M7D935_9FLAO</name>
<accession>A0A1M7D935</accession>